<keyword evidence="2" id="KW-0472">Membrane</keyword>
<sequence length="127" mass="13950">MVGMKLTNVDNMPLRTPTSVRVAPLVTGLFAAAALVWVVRMSLRNRRRTPGAARASRSEGPRVTAEDEGPLDLWEVREPDEVPTDRGRLMPYELGRTPNRRSTAQYRRRWSIGSSGGFGSGGIGRTG</sequence>
<keyword evidence="2" id="KW-0812">Transmembrane</keyword>
<comment type="caution">
    <text evidence="3">The sequence shown here is derived from an EMBL/GenBank/DDBJ whole genome shotgun (WGS) entry which is preliminary data.</text>
</comment>
<dbReference type="EMBL" id="LOHS01000020">
    <property type="protein sequence ID" value="OAH16332.1"/>
    <property type="molecule type" value="Genomic_DNA"/>
</dbReference>
<evidence type="ECO:0000256" key="2">
    <source>
        <dbReference type="SAM" id="Phobius"/>
    </source>
</evidence>
<feature type="transmembrane region" description="Helical" evidence="2">
    <location>
        <begin position="20"/>
        <end position="39"/>
    </location>
</feature>
<evidence type="ECO:0008006" key="5">
    <source>
        <dbReference type="Google" id="ProtNLM"/>
    </source>
</evidence>
<keyword evidence="4" id="KW-1185">Reference proteome</keyword>
<feature type="compositionally biased region" description="Basic and acidic residues" evidence="1">
    <location>
        <begin position="74"/>
        <end position="88"/>
    </location>
</feature>
<evidence type="ECO:0000313" key="4">
    <source>
        <dbReference type="Proteomes" id="UP000077381"/>
    </source>
</evidence>
<evidence type="ECO:0000313" key="3">
    <source>
        <dbReference type="EMBL" id="OAH16332.1"/>
    </source>
</evidence>
<protein>
    <recommendedName>
        <fullName evidence="5">Secreted protein</fullName>
    </recommendedName>
</protein>
<dbReference type="Proteomes" id="UP000077381">
    <property type="component" value="Unassembled WGS sequence"/>
</dbReference>
<gene>
    <name evidence="3" type="ORF">STSP_02950</name>
</gene>
<keyword evidence="2" id="KW-1133">Transmembrane helix</keyword>
<feature type="region of interest" description="Disordered" evidence="1">
    <location>
        <begin position="45"/>
        <end position="127"/>
    </location>
</feature>
<dbReference type="PATRIC" id="fig|1716141.3.peg.312"/>
<dbReference type="STRING" id="1716141.STSP_02950"/>
<dbReference type="RefSeq" id="WP_332835344.1">
    <property type="nucleotide sequence ID" value="NZ_LOHS01000020.1"/>
</dbReference>
<dbReference type="AlphaFoldDB" id="A0A177HZQ7"/>
<reference evidence="3 4" key="1">
    <citation type="submission" date="2015-12" db="EMBL/GenBank/DDBJ databases">
        <title>Genome sequence of Streptomyces sp. G25.</title>
        <authorList>
            <person name="Poehlein A."/>
            <person name="Roettig A."/>
            <person name="Hiessl S."/>
            <person name="Hauschild P."/>
            <person name="Schauer J."/>
            <person name="Madkour M.H."/>
            <person name="Al-Ansari A.M."/>
            <person name="Almakishah N.H."/>
            <person name="Steinbuechel A."/>
            <person name="Daniel R."/>
        </authorList>
    </citation>
    <scope>NUCLEOTIDE SEQUENCE [LARGE SCALE GENOMIC DNA]</scope>
    <source>
        <strain evidence="4">G25(2015)</strain>
    </source>
</reference>
<proteinExistence type="predicted"/>
<accession>A0A177HZQ7</accession>
<organism evidence="3 4">
    <name type="scientific">Streptomyces jeddahensis</name>
    <dbReference type="NCBI Taxonomy" id="1716141"/>
    <lineage>
        <taxon>Bacteria</taxon>
        <taxon>Bacillati</taxon>
        <taxon>Actinomycetota</taxon>
        <taxon>Actinomycetes</taxon>
        <taxon>Kitasatosporales</taxon>
        <taxon>Streptomycetaceae</taxon>
        <taxon>Streptomyces</taxon>
    </lineage>
</organism>
<name>A0A177HZQ7_9ACTN</name>
<feature type="compositionally biased region" description="Gly residues" evidence="1">
    <location>
        <begin position="114"/>
        <end position="127"/>
    </location>
</feature>
<dbReference type="InterPro" id="IPR045513">
    <property type="entry name" value="DUF6479"/>
</dbReference>
<dbReference type="Pfam" id="PF20087">
    <property type="entry name" value="DUF6479"/>
    <property type="match status" value="1"/>
</dbReference>
<evidence type="ECO:0000256" key="1">
    <source>
        <dbReference type="SAM" id="MobiDB-lite"/>
    </source>
</evidence>